<keyword evidence="3" id="KW-1185">Reference proteome</keyword>
<evidence type="ECO:0000313" key="3">
    <source>
        <dbReference type="Proteomes" id="UP001162891"/>
    </source>
</evidence>
<dbReference type="SUPFAM" id="SSF53067">
    <property type="entry name" value="Actin-like ATPase domain"/>
    <property type="match status" value="1"/>
</dbReference>
<proteinExistence type="inferred from homology"/>
<organism evidence="2 3">
    <name type="scientific">Anaeromyxobacter oryzae</name>
    <dbReference type="NCBI Taxonomy" id="2918170"/>
    <lineage>
        <taxon>Bacteria</taxon>
        <taxon>Pseudomonadati</taxon>
        <taxon>Myxococcota</taxon>
        <taxon>Myxococcia</taxon>
        <taxon>Myxococcales</taxon>
        <taxon>Cystobacterineae</taxon>
        <taxon>Anaeromyxobacteraceae</taxon>
        <taxon>Anaeromyxobacter</taxon>
    </lineage>
</organism>
<dbReference type="EMBL" id="AP025591">
    <property type="protein sequence ID" value="BDG03700.1"/>
    <property type="molecule type" value="Genomic_DNA"/>
</dbReference>
<sequence length="320" mass="32553">MRALALGVDLGGTNARAAVVDRDSGEIVASHKEPLRDRAPEAVVAIVVHAIREATGAAGISPDACGGVGVGVAGQVLGSTGVVINAPNLGWRDVPFGRLLEGALGIPVTVANDLSVAAWGEKRFGAAKGLEDVVLVFVGSGVGSGLILGGRLHSGAQGVAGEFGHVKVRPLRPETAIRRCGCGQLSCLEAYVSGVNVAARVREDLAAGVPTLVGERVKGDLSRVNASAIDDAFSAGDPYAIARWEENGELLGTAIANLVTILNPARVILGGGVILGCPNLARLVTRHFEEQVLRASARGLSVERAWLGDDAGVIGAAVLA</sequence>
<dbReference type="Pfam" id="PF00480">
    <property type="entry name" value="ROK"/>
    <property type="match status" value="1"/>
</dbReference>
<dbReference type="InterPro" id="IPR049874">
    <property type="entry name" value="ROK_cs"/>
</dbReference>
<dbReference type="RefSeq" id="WP_248361929.1">
    <property type="nucleotide sequence ID" value="NZ_AP025591.1"/>
</dbReference>
<dbReference type="PANTHER" id="PTHR18964">
    <property type="entry name" value="ROK (REPRESSOR, ORF, KINASE) FAMILY"/>
    <property type="match status" value="1"/>
</dbReference>
<dbReference type="Gene3D" id="3.30.420.40">
    <property type="match status" value="2"/>
</dbReference>
<gene>
    <name evidence="2" type="ORF">AMOR_26960</name>
</gene>
<comment type="similarity">
    <text evidence="1">Belongs to the ROK (NagC/XylR) family.</text>
</comment>
<accession>A0ABM7WW77</accession>
<dbReference type="InterPro" id="IPR043129">
    <property type="entry name" value="ATPase_NBD"/>
</dbReference>
<evidence type="ECO:0000313" key="2">
    <source>
        <dbReference type="EMBL" id="BDG03700.1"/>
    </source>
</evidence>
<protein>
    <submittedName>
        <fullName evidence="2">Glucokinase</fullName>
    </submittedName>
</protein>
<dbReference type="Proteomes" id="UP001162891">
    <property type="component" value="Chromosome"/>
</dbReference>
<dbReference type="PANTHER" id="PTHR18964:SF149">
    <property type="entry name" value="BIFUNCTIONAL UDP-N-ACETYLGLUCOSAMINE 2-EPIMERASE_N-ACETYLMANNOSAMINE KINASE"/>
    <property type="match status" value="1"/>
</dbReference>
<dbReference type="InterPro" id="IPR000600">
    <property type="entry name" value="ROK"/>
</dbReference>
<dbReference type="PROSITE" id="PS01125">
    <property type="entry name" value="ROK"/>
    <property type="match status" value="1"/>
</dbReference>
<name>A0ABM7WW77_9BACT</name>
<reference evidence="3" key="1">
    <citation type="journal article" date="2022" name="Int. J. Syst. Evol. Microbiol.">
        <title>Anaeromyxobacter oryzae sp. nov., Anaeromyxobacter diazotrophicus sp. nov. and Anaeromyxobacter paludicola sp. nov., isolated from paddy soils.</title>
        <authorList>
            <person name="Itoh H."/>
            <person name="Xu Z."/>
            <person name="Mise K."/>
            <person name="Masuda Y."/>
            <person name="Ushijima N."/>
            <person name="Hayakawa C."/>
            <person name="Shiratori Y."/>
            <person name="Senoo K."/>
        </authorList>
    </citation>
    <scope>NUCLEOTIDE SEQUENCE [LARGE SCALE GENOMIC DNA]</scope>
    <source>
        <strain evidence="3">Red232</strain>
    </source>
</reference>
<evidence type="ECO:0000256" key="1">
    <source>
        <dbReference type="ARBA" id="ARBA00006479"/>
    </source>
</evidence>